<dbReference type="Proteomes" id="UP001234297">
    <property type="component" value="Chromosome 9"/>
</dbReference>
<dbReference type="EMBL" id="CM056817">
    <property type="protein sequence ID" value="KAJ8620706.1"/>
    <property type="molecule type" value="Genomic_DNA"/>
</dbReference>
<keyword evidence="2" id="KW-1185">Reference proteome</keyword>
<reference evidence="1 2" key="1">
    <citation type="journal article" date="2022" name="Hortic Res">
        <title>A haplotype resolved chromosomal level avocado genome allows analysis of novel avocado genes.</title>
        <authorList>
            <person name="Nath O."/>
            <person name="Fletcher S.J."/>
            <person name="Hayward A."/>
            <person name="Shaw L.M."/>
            <person name="Masouleh A.K."/>
            <person name="Furtado A."/>
            <person name="Henry R.J."/>
            <person name="Mitter N."/>
        </authorList>
    </citation>
    <scope>NUCLEOTIDE SEQUENCE [LARGE SCALE GENOMIC DNA]</scope>
    <source>
        <strain evidence="2">cv. Hass</strain>
    </source>
</reference>
<protein>
    <submittedName>
        <fullName evidence="1">Uncharacterized protein</fullName>
    </submittedName>
</protein>
<evidence type="ECO:0000313" key="1">
    <source>
        <dbReference type="EMBL" id="KAJ8620706.1"/>
    </source>
</evidence>
<accession>A0ACC2KI63</accession>
<evidence type="ECO:0000313" key="2">
    <source>
        <dbReference type="Proteomes" id="UP001234297"/>
    </source>
</evidence>
<name>A0ACC2KI63_PERAE</name>
<gene>
    <name evidence="1" type="ORF">MRB53_029235</name>
</gene>
<proteinExistence type="predicted"/>
<comment type="caution">
    <text evidence="1">The sequence shown here is derived from an EMBL/GenBank/DDBJ whole genome shotgun (WGS) entry which is preliminary data.</text>
</comment>
<organism evidence="1 2">
    <name type="scientific">Persea americana</name>
    <name type="common">Avocado</name>
    <dbReference type="NCBI Taxonomy" id="3435"/>
    <lineage>
        <taxon>Eukaryota</taxon>
        <taxon>Viridiplantae</taxon>
        <taxon>Streptophyta</taxon>
        <taxon>Embryophyta</taxon>
        <taxon>Tracheophyta</taxon>
        <taxon>Spermatophyta</taxon>
        <taxon>Magnoliopsida</taxon>
        <taxon>Magnoliidae</taxon>
        <taxon>Laurales</taxon>
        <taxon>Lauraceae</taxon>
        <taxon>Persea</taxon>
    </lineage>
</organism>
<sequence>MGKQVGGERHVFFLAVDSDQDQAQREIKLLLSAWFGHSLHATSALVSEPFGLGDEIFFIFDVGFYTSSFNHLVSTVTHAGHHP</sequence>